<dbReference type="GO" id="GO:0016787">
    <property type="term" value="F:hydrolase activity"/>
    <property type="evidence" value="ECO:0007669"/>
    <property type="project" value="UniProtKB-KW"/>
</dbReference>
<dbReference type="Pfam" id="PF04909">
    <property type="entry name" value="Amidohydro_2"/>
    <property type="match status" value="1"/>
</dbReference>
<evidence type="ECO:0000259" key="1">
    <source>
        <dbReference type="Pfam" id="PF04909"/>
    </source>
</evidence>
<proteinExistence type="predicted"/>
<protein>
    <submittedName>
        <fullName evidence="2">Amidohydrolase</fullName>
    </submittedName>
</protein>
<dbReference type="EMBL" id="MU001673">
    <property type="protein sequence ID" value="KAF2460568.1"/>
    <property type="molecule type" value="Genomic_DNA"/>
</dbReference>
<evidence type="ECO:0000313" key="3">
    <source>
        <dbReference type="Proteomes" id="UP000799766"/>
    </source>
</evidence>
<dbReference type="InterPro" id="IPR032466">
    <property type="entry name" value="Metal_Hydrolase"/>
</dbReference>
<evidence type="ECO:0000313" key="2">
    <source>
        <dbReference type="EMBL" id="KAF2460568.1"/>
    </source>
</evidence>
<dbReference type="OrthoDB" id="2135488at2759"/>
<dbReference type="SUPFAM" id="SSF51556">
    <property type="entry name" value="Metallo-dependent hydrolases"/>
    <property type="match status" value="1"/>
</dbReference>
<dbReference type="AlphaFoldDB" id="A0A6A6P9K3"/>
<dbReference type="Proteomes" id="UP000799766">
    <property type="component" value="Unassembled WGS sequence"/>
</dbReference>
<dbReference type="PANTHER" id="PTHR35563">
    <property type="entry name" value="BARREL METAL-DEPENDENT HYDROLASE, PUTATIVE (AFU_ORTHOLOGUE AFUA_1G16240)-RELATED"/>
    <property type="match status" value="1"/>
</dbReference>
<reference evidence="2" key="1">
    <citation type="journal article" date="2020" name="Stud. Mycol.">
        <title>101 Dothideomycetes genomes: a test case for predicting lifestyles and emergence of pathogens.</title>
        <authorList>
            <person name="Haridas S."/>
            <person name="Albert R."/>
            <person name="Binder M."/>
            <person name="Bloem J."/>
            <person name="Labutti K."/>
            <person name="Salamov A."/>
            <person name="Andreopoulos B."/>
            <person name="Baker S."/>
            <person name="Barry K."/>
            <person name="Bills G."/>
            <person name="Bluhm B."/>
            <person name="Cannon C."/>
            <person name="Castanera R."/>
            <person name="Culley D."/>
            <person name="Daum C."/>
            <person name="Ezra D."/>
            <person name="Gonzalez J."/>
            <person name="Henrissat B."/>
            <person name="Kuo A."/>
            <person name="Liang C."/>
            <person name="Lipzen A."/>
            <person name="Lutzoni F."/>
            <person name="Magnuson J."/>
            <person name="Mondo S."/>
            <person name="Nolan M."/>
            <person name="Ohm R."/>
            <person name="Pangilinan J."/>
            <person name="Park H.-J."/>
            <person name="Ramirez L."/>
            <person name="Alfaro M."/>
            <person name="Sun H."/>
            <person name="Tritt A."/>
            <person name="Yoshinaga Y."/>
            <person name="Zwiers L.-H."/>
            <person name="Turgeon B."/>
            <person name="Goodwin S."/>
            <person name="Spatafora J."/>
            <person name="Crous P."/>
            <person name="Grigoriev I."/>
        </authorList>
    </citation>
    <scope>NUCLEOTIDE SEQUENCE</scope>
    <source>
        <strain evidence="2">ATCC 16933</strain>
    </source>
</reference>
<dbReference type="PANTHER" id="PTHR35563:SF2">
    <property type="entry name" value="BARREL METAL-DEPENDENT HYDROLASE, PUTATIVE (AFU_ORTHOLOGUE AFUA_1G16240)-RELATED"/>
    <property type="match status" value="1"/>
</dbReference>
<keyword evidence="2" id="KW-0378">Hydrolase</keyword>
<name>A0A6A6P9K3_9PEZI</name>
<accession>A0A6A6P9K3</accession>
<organism evidence="2 3">
    <name type="scientific">Lineolata rhizophorae</name>
    <dbReference type="NCBI Taxonomy" id="578093"/>
    <lineage>
        <taxon>Eukaryota</taxon>
        <taxon>Fungi</taxon>
        <taxon>Dikarya</taxon>
        <taxon>Ascomycota</taxon>
        <taxon>Pezizomycotina</taxon>
        <taxon>Dothideomycetes</taxon>
        <taxon>Dothideomycetes incertae sedis</taxon>
        <taxon>Lineolatales</taxon>
        <taxon>Lineolataceae</taxon>
        <taxon>Lineolata</taxon>
    </lineage>
</organism>
<gene>
    <name evidence="2" type="ORF">BDY21DRAFT_335780</name>
</gene>
<sequence length="309" mass="35315">MWSCRFTSQQLRATLRYRRSGRPLWRRAFTSVPSDAWDSHMHVIDPVNFPLSRSATYTPHTALLAEALENAAKLQLPNLVLVQPSPYGLDNSCLLDALDRVGPDRGRGVVAFDPASTSLQTLRDWHERGVRGVRVNLKSVGREMEPKALVEMLRSYVEAIRPLRSWVLELFVDMSVVPHLEPVQAELDGIKLVLAHLGAPARLKWPLHDMPGWSHFRKFMENPDFYVKVSAPYRLSKDPEFRDLEGLVKESLGARGGNAVLFASDWPHTRFEAVDVQPWITKCLEWCGRDQALRDKLFRDNAKILWDVQ</sequence>
<dbReference type="InterPro" id="IPR052358">
    <property type="entry name" value="Aro_Compnd_Degr_Hydrolases"/>
</dbReference>
<dbReference type="InterPro" id="IPR006680">
    <property type="entry name" value="Amidohydro-rel"/>
</dbReference>
<dbReference type="Gene3D" id="3.20.20.140">
    <property type="entry name" value="Metal-dependent hydrolases"/>
    <property type="match status" value="1"/>
</dbReference>
<feature type="domain" description="Amidohydrolase-related" evidence="1">
    <location>
        <begin position="38"/>
        <end position="306"/>
    </location>
</feature>
<keyword evidence="3" id="KW-1185">Reference proteome</keyword>